<proteinExistence type="inferred from homology"/>
<evidence type="ECO:0000256" key="2">
    <source>
        <dbReference type="ARBA" id="ARBA00022448"/>
    </source>
</evidence>
<keyword evidence="12" id="KW-0732">Signal</keyword>
<dbReference type="PANTHER" id="PTHR47234:SF2">
    <property type="entry name" value="TONB-DEPENDENT RECEPTOR"/>
    <property type="match status" value="1"/>
</dbReference>
<keyword evidence="3 10" id="KW-1134">Transmembrane beta strand</keyword>
<accession>A0ABW3H932</accession>
<dbReference type="Gene3D" id="2.40.170.20">
    <property type="entry name" value="TonB-dependent receptor, beta-barrel domain"/>
    <property type="match status" value="1"/>
</dbReference>
<evidence type="ECO:0000313" key="15">
    <source>
        <dbReference type="Proteomes" id="UP001596977"/>
    </source>
</evidence>
<evidence type="ECO:0000256" key="12">
    <source>
        <dbReference type="SAM" id="SignalP"/>
    </source>
</evidence>
<keyword evidence="6" id="KW-0408">Iron</keyword>
<evidence type="ECO:0000256" key="10">
    <source>
        <dbReference type="PROSITE-ProRule" id="PRU01360"/>
    </source>
</evidence>
<dbReference type="InterPro" id="IPR036942">
    <property type="entry name" value="Beta-barrel_TonB_sf"/>
</dbReference>
<evidence type="ECO:0000256" key="5">
    <source>
        <dbReference type="ARBA" id="ARBA00022692"/>
    </source>
</evidence>
<feature type="chain" id="PRO_5045654373" evidence="12">
    <location>
        <begin position="26"/>
        <end position="977"/>
    </location>
</feature>
<evidence type="ECO:0000259" key="13">
    <source>
        <dbReference type="SMART" id="SM00965"/>
    </source>
</evidence>
<evidence type="ECO:0000256" key="9">
    <source>
        <dbReference type="ARBA" id="ARBA00023237"/>
    </source>
</evidence>
<evidence type="ECO:0000256" key="11">
    <source>
        <dbReference type="RuleBase" id="RU003357"/>
    </source>
</evidence>
<evidence type="ECO:0000256" key="8">
    <source>
        <dbReference type="ARBA" id="ARBA00023136"/>
    </source>
</evidence>
<keyword evidence="9 10" id="KW-0998">Cell outer membrane</keyword>
<dbReference type="RefSeq" id="WP_264945177.1">
    <property type="nucleotide sequence ID" value="NZ_JAPDRA010000007.1"/>
</dbReference>
<keyword evidence="15" id="KW-1185">Reference proteome</keyword>
<protein>
    <submittedName>
        <fullName evidence="14">TonB-dependent receptor domain-containing protein</fullName>
    </submittedName>
</protein>
<feature type="domain" description="Secretin/TonB short N-terminal" evidence="13">
    <location>
        <begin position="53"/>
        <end position="103"/>
    </location>
</feature>
<dbReference type="SUPFAM" id="SSF56935">
    <property type="entry name" value="Porins"/>
    <property type="match status" value="1"/>
</dbReference>
<comment type="caution">
    <text evidence="14">The sequence shown here is derived from an EMBL/GenBank/DDBJ whole genome shotgun (WGS) entry which is preliminary data.</text>
</comment>
<keyword evidence="4" id="KW-0406">Ion transport</keyword>
<evidence type="ECO:0000256" key="7">
    <source>
        <dbReference type="ARBA" id="ARBA00023077"/>
    </source>
</evidence>
<dbReference type="EMBL" id="JBHTJG010000007">
    <property type="protein sequence ID" value="MFD0947534.1"/>
    <property type="molecule type" value="Genomic_DNA"/>
</dbReference>
<dbReference type="InterPro" id="IPR000531">
    <property type="entry name" value="Beta-barrel_TonB"/>
</dbReference>
<reference evidence="15" key="1">
    <citation type="journal article" date="2019" name="Int. J. Syst. Evol. Microbiol.">
        <title>The Global Catalogue of Microorganisms (GCM) 10K type strain sequencing project: providing services to taxonomists for standard genome sequencing and annotation.</title>
        <authorList>
            <consortium name="The Broad Institute Genomics Platform"/>
            <consortium name="The Broad Institute Genome Sequencing Center for Infectious Disease"/>
            <person name="Wu L."/>
            <person name="Ma J."/>
        </authorList>
    </citation>
    <scope>NUCLEOTIDE SEQUENCE [LARGE SCALE GENOMIC DNA]</scope>
    <source>
        <strain evidence="15">CCUG 62982</strain>
    </source>
</reference>
<dbReference type="Proteomes" id="UP001596977">
    <property type="component" value="Unassembled WGS sequence"/>
</dbReference>
<keyword evidence="8 10" id="KW-0472">Membrane</keyword>
<feature type="signal peptide" evidence="12">
    <location>
        <begin position="1"/>
        <end position="25"/>
    </location>
</feature>
<dbReference type="PROSITE" id="PS52016">
    <property type="entry name" value="TONB_DEPENDENT_REC_3"/>
    <property type="match status" value="1"/>
</dbReference>
<dbReference type="Gene3D" id="2.170.130.10">
    <property type="entry name" value="TonB-dependent receptor, plug domain"/>
    <property type="match status" value="1"/>
</dbReference>
<evidence type="ECO:0000256" key="4">
    <source>
        <dbReference type="ARBA" id="ARBA00022496"/>
    </source>
</evidence>
<dbReference type="Gene3D" id="3.55.50.30">
    <property type="match status" value="1"/>
</dbReference>
<name>A0ABW3H932_9SPHN</name>
<evidence type="ECO:0000256" key="3">
    <source>
        <dbReference type="ARBA" id="ARBA00022452"/>
    </source>
</evidence>
<evidence type="ECO:0000256" key="6">
    <source>
        <dbReference type="ARBA" id="ARBA00023004"/>
    </source>
</evidence>
<dbReference type="Pfam" id="PF00593">
    <property type="entry name" value="TonB_dep_Rec_b-barrel"/>
    <property type="match status" value="1"/>
</dbReference>
<sequence length="977" mass="104107">MRMGKSGALALAGSAMVMIAPAAFAQADSTREFDMPSQDLGTALRAVAQQSGTQVIAPTELVDGLQAPALKGRFRPDQAVSQLLRGSRLRVVFVGNTLVVRRDDVEREGNAPAEDQGEILVTGTRIRGSGPVGVPVISIGREQIAQGGFATTQQIVQSIPQNFAGGANEGTGELITGIGNGNSARGSGVNLRGLGQVSTLVLINGDRPPLGGGGGTFGDISMIPASIIERIEIVPDGSSAIYGSDAVAGVVNIIPRLNFRGAETSFRIGTAGGDSQEYQFSQLFGTRWTGGRAVLAYEYYKRDRLRAADRDFATDDLRPFGGPDRRGSYSSPGTIVAGGVNFAIPSGQNGVGLTAAQLSRGAINRGDGWYGTDILPEQRRHSVFAAISQDLTGNLRFYANGLGTWRNYDQATRAQSNARRTVPVTNAFYLDPIGTHLPVGVDYSFTRDLGAERQSGQVRAFGATAGLEASFGAWTVDAHGTWGRQDESWMLGNRVNTARLALALADSNPSTAYNLFGDGPSTNRATIDSIRGYTKIDYFGVVWSATLRADGPLFRLPAGDLRLAVGGDYHEDRYGYGATISYTSTLTPTVTPPTPLLSVRRVKGVYAELRIPVFGGDATLPGFHRLDLSAAVRAEDYSDFGRTTNPKLGLSWEPVSGITLRGSYGKSFRAPTFTELRQDPGSIAIFGYPAADPQAAGGTSNILVIRGNDPNLRPERATTWTLGADLEPKFLPGLRIGATYFNVDYRDRIATPSANIPNFLINRDIYAPILEPNPSAARVAELLASPYYRNFFGIPANATFVAVADARLQNLSVVKQSGLDIDLSYGFDLAGGHVELGAVGTFIFNIRQQLTATAAAIDVVDTVGNPVDLRLRARAVWSKGGFSAALFANYVDGYTNKLVVPSARVAAWTTFDLNIGYDFGERDGPFGGLRIAINASNLLDADPPYVSYLAGSYTAAYDGENASPLGRVLAIQITKKW</sequence>
<keyword evidence="5 10" id="KW-0812">Transmembrane</keyword>
<evidence type="ECO:0000256" key="1">
    <source>
        <dbReference type="ARBA" id="ARBA00004571"/>
    </source>
</evidence>
<dbReference type="Pfam" id="PF07660">
    <property type="entry name" value="STN"/>
    <property type="match status" value="1"/>
</dbReference>
<evidence type="ECO:0000313" key="14">
    <source>
        <dbReference type="EMBL" id="MFD0947534.1"/>
    </source>
</evidence>
<comment type="similarity">
    <text evidence="10 11">Belongs to the TonB-dependent receptor family.</text>
</comment>
<keyword evidence="14" id="KW-0675">Receptor</keyword>
<dbReference type="Pfam" id="PF07715">
    <property type="entry name" value="Plug"/>
    <property type="match status" value="1"/>
</dbReference>
<comment type="subcellular location">
    <subcellularLocation>
        <location evidence="1 10">Cell outer membrane</location>
        <topology evidence="1 10">Multi-pass membrane protein</topology>
    </subcellularLocation>
</comment>
<keyword evidence="2 10" id="KW-0813">Transport</keyword>
<dbReference type="InterPro" id="IPR039426">
    <property type="entry name" value="TonB-dep_rcpt-like"/>
</dbReference>
<keyword evidence="4" id="KW-0410">Iron transport</keyword>
<dbReference type="SMART" id="SM00965">
    <property type="entry name" value="STN"/>
    <property type="match status" value="1"/>
</dbReference>
<dbReference type="InterPro" id="IPR012910">
    <property type="entry name" value="Plug_dom"/>
</dbReference>
<dbReference type="InterPro" id="IPR011662">
    <property type="entry name" value="Secretin/TonB_short_N"/>
</dbReference>
<gene>
    <name evidence="14" type="ORF">ACFQ1E_14385</name>
</gene>
<organism evidence="14 15">
    <name type="scientific">Sphingomonas canadensis</name>
    <dbReference type="NCBI Taxonomy" id="1219257"/>
    <lineage>
        <taxon>Bacteria</taxon>
        <taxon>Pseudomonadati</taxon>
        <taxon>Pseudomonadota</taxon>
        <taxon>Alphaproteobacteria</taxon>
        <taxon>Sphingomonadales</taxon>
        <taxon>Sphingomonadaceae</taxon>
        <taxon>Sphingomonas</taxon>
    </lineage>
</organism>
<dbReference type="InterPro" id="IPR037066">
    <property type="entry name" value="Plug_dom_sf"/>
</dbReference>
<keyword evidence="7 11" id="KW-0798">TonB box</keyword>
<dbReference type="PANTHER" id="PTHR47234">
    <property type="match status" value="1"/>
</dbReference>